<feature type="transmembrane region" description="Helical" evidence="1">
    <location>
        <begin position="135"/>
        <end position="154"/>
    </location>
</feature>
<comment type="caution">
    <text evidence="2">The sequence shown here is derived from an EMBL/GenBank/DDBJ whole genome shotgun (WGS) entry which is preliminary data.</text>
</comment>
<accession>A0ABU8WVL1</accession>
<feature type="transmembrane region" description="Helical" evidence="1">
    <location>
        <begin position="160"/>
        <end position="178"/>
    </location>
</feature>
<evidence type="ECO:0000313" key="3">
    <source>
        <dbReference type="Proteomes" id="UP001385892"/>
    </source>
</evidence>
<dbReference type="Proteomes" id="UP001385892">
    <property type="component" value="Unassembled WGS sequence"/>
</dbReference>
<keyword evidence="1" id="KW-0812">Transmembrane</keyword>
<evidence type="ECO:0000313" key="2">
    <source>
        <dbReference type="EMBL" id="MEJ8851592.1"/>
    </source>
</evidence>
<organism evidence="2 3">
    <name type="scientific">Variovorax rhizosphaerae</name>
    <dbReference type="NCBI Taxonomy" id="1836200"/>
    <lineage>
        <taxon>Bacteria</taxon>
        <taxon>Pseudomonadati</taxon>
        <taxon>Pseudomonadota</taxon>
        <taxon>Betaproteobacteria</taxon>
        <taxon>Burkholderiales</taxon>
        <taxon>Comamonadaceae</taxon>
        <taxon>Variovorax</taxon>
    </lineage>
</organism>
<reference evidence="2 3" key="1">
    <citation type="submission" date="2024-03" db="EMBL/GenBank/DDBJ databases">
        <title>Novel species of the genus Variovorax.</title>
        <authorList>
            <person name="Liu Q."/>
            <person name="Xin Y.-H."/>
        </authorList>
    </citation>
    <scope>NUCLEOTIDE SEQUENCE [LARGE SCALE GENOMIC DNA]</scope>
    <source>
        <strain evidence="2 3">KACC 18900</strain>
    </source>
</reference>
<dbReference type="InterPro" id="IPR021306">
    <property type="entry name" value="DUF2878"/>
</dbReference>
<keyword evidence="1" id="KW-0472">Membrane</keyword>
<keyword evidence="3" id="KW-1185">Reference proteome</keyword>
<evidence type="ECO:0000256" key="1">
    <source>
        <dbReference type="SAM" id="Phobius"/>
    </source>
</evidence>
<keyword evidence="1" id="KW-1133">Transmembrane helix</keyword>
<protein>
    <submittedName>
        <fullName evidence="2">DUF2878 domain-containing protein</fullName>
    </submittedName>
</protein>
<gene>
    <name evidence="2" type="ORF">WKW82_33490</name>
</gene>
<feature type="transmembrane region" description="Helical" evidence="1">
    <location>
        <begin position="76"/>
        <end position="97"/>
    </location>
</feature>
<sequence length="199" mass="21586">MTLPWRADARLEPYTAMVLRPTRTRQLANLVVFQSAWFAAVLGAAHQAPLLGTACVIAAIAWHVGISERPWEELKLVAAACAIGLVVETFIALQGNVSYPSGQPDTRFAPYWMVAMWGLLAIALNVTLRWLRRRWWLTAIIAAVAGPASFASGVRLGGAAFIHTTPALVTLACIWALAMPALIRLSMRFDGVAPGVRRA</sequence>
<name>A0ABU8WVL1_9BURK</name>
<feature type="transmembrane region" description="Helical" evidence="1">
    <location>
        <begin position="36"/>
        <end position="64"/>
    </location>
</feature>
<feature type="transmembrane region" description="Helical" evidence="1">
    <location>
        <begin position="109"/>
        <end position="128"/>
    </location>
</feature>
<dbReference type="Pfam" id="PF11086">
    <property type="entry name" value="DUF2878"/>
    <property type="match status" value="1"/>
</dbReference>
<proteinExistence type="predicted"/>
<dbReference type="RefSeq" id="WP_340347284.1">
    <property type="nucleotide sequence ID" value="NZ_JBBKZT010000024.1"/>
</dbReference>
<dbReference type="EMBL" id="JBBKZT010000024">
    <property type="protein sequence ID" value="MEJ8851592.1"/>
    <property type="molecule type" value="Genomic_DNA"/>
</dbReference>